<protein>
    <submittedName>
        <fullName evidence="2">Defective in cullin neddylation protein</fullName>
    </submittedName>
</protein>
<dbReference type="Proteomes" id="UP000887574">
    <property type="component" value="Unplaced"/>
</dbReference>
<reference evidence="2" key="1">
    <citation type="submission" date="2022-11" db="UniProtKB">
        <authorList>
            <consortium name="WormBaseParasite"/>
        </authorList>
    </citation>
    <scope>IDENTIFICATION</scope>
</reference>
<proteinExistence type="predicted"/>
<name>A0A915DIX3_9BILA</name>
<sequence>MSLQSHSLNPLLYRKEGKQSKAVGTCEVREVDVVYELWKVLRVKDVSPKYFVQNALGFFQVSNEVQLEAACYRFGRNFIPDLLTNCSECRMRLHAIEKFVEYEGLLNQQSLLAMLLRPFKVVLKKFQEESAVDAQKQLTTSQNLELINCYLIEYKQKVDKTHNFFKEVLQFVATNPRGEIPLQLVKTIWNRFLLGINSATSPDDEFPLWTELYVELINILGNYFNVLCDRRQLFIEDRDVSPTVSDFPQSGSVFFEARTHNDFQSLISSQAPSVDHAVKEKNLPTFFICF</sequence>
<organism evidence="1 2">
    <name type="scientific">Ditylenchus dipsaci</name>
    <dbReference type="NCBI Taxonomy" id="166011"/>
    <lineage>
        <taxon>Eukaryota</taxon>
        <taxon>Metazoa</taxon>
        <taxon>Ecdysozoa</taxon>
        <taxon>Nematoda</taxon>
        <taxon>Chromadorea</taxon>
        <taxon>Rhabditida</taxon>
        <taxon>Tylenchina</taxon>
        <taxon>Tylenchomorpha</taxon>
        <taxon>Sphaerularioidea</taxon>
        <taxon>Anguinidae</taxon>
        <taxon>Anguininae</taxon>
        <taxon>Ditylenchus</taxon>
    </lineage>
</organism>
<accession>A0A915DIX3</accession>
<dbReference type="AlphaFoldDB" id="A0A915DIX3"/>
<keyword evidence="1" id="KW-1185">Reference proteome</keyword>
<evidence type="ECO:0000313" key="1">
    <source>
        <dbReference type="Proteomes" id="UP000887574"/>
    </source>
</evidence>
<evidence type="ECO:0000313" key="2">
    <source>
        <dbReference type="WBParaSite" id="jg20476"/>
    </source>
</evidence>
<dbReference type="WBParaSite" id="jg20476">
    <property type="protein sequence ID" value="jg20476"/>
    <property type="gene ID" value="jg20476"/>
</dbReference>